<evidence type="ECO:0000256" key="9">
    <source>
        <dbReference type="ARBA" id="ARBA00022962"/>
    </source>
</evidence>
<keyword evidence="7" id="KW-0067">ATP-binding</keyword>
<evidence type="ECO:0000256" key="6">
    <source>
        <dbReference type="ARBA" id="ARBA00022741"/>
    </source>
</evidence>
<comment type="pathway">
    <text evidence="1">Pyrimidine metabolism; CTP biosynthesis via de novo pathway; CTP from UDP: step 2/2.</text>
</comment>
<comment type="similarity">
    <text evidence="2">Belongs to the CTP synthase family.</text>
</comment>
<keyword evidence="5" id="KW-0479">Metal-binding</keyword>
<accession>A0A0F6CK76</accession>
<keyword evidence="10" id="KW-0665">Pyrimidine biosynthesis</keyword>
<keyword evidence="6" id="KW-0547">Nucleotide-binding</keyword>
<dbReference type="GO" id="GO:0042802">
    <property type="term" value="F:identical protein binding"/>
    <property type="evidence" value="ECO:0007669"/>
    <property type="project" value="TreeGrafter"/>
</dbReference>
<evidence type="ECO:0000256" key="2">
    <source>
        <dbReference type="ARBA" id="ARBA00007533"/>
    </source>
</evidence>
<dbReference type="GO" id="GO:0019856">
    <property type="term" value="P:pyrimidine nucleobase biosynthetic process"/>
    <property type="evidence" value="ECO:0007669"/>
    <property type="project" value="TreeGrafter"/>
</dbReference>
<dbReference type="EC" id="6.3.4.2" evidence="3"/>
<dbReference type="Gene3D" id="3.40.50.880">
    <property type="match status" value="1"/>
</dbReference>
<dbReference type="FunFam" id="3.40.50.880:FF:000002">
    <property type="entry name" value="CTP synthase"/>
    <property type="match status" value="1"/>
</dbReference>
<dbReference type="InterPro" id="IPR017926">
    <property type="entry name" value="GATASE"/>
</dbReference>
<evidence type="ECO:0000256" key="11">
    <source>
        <dbReference type="ARBA" id="ARBA00047781"/>
    </source>
</evidence>
<proteinExistence type="inferred from homology"/>
<evidence type="ECO:0000256" key="5">
    <source>
        <dbReference type="ARBA" id="ARBA00022723"/>
    </source>
</evidence>
<dbReference type="UniPathway" id="UPA00159">
    <property type="reaction ID" value="UER00277"/>
</dbReference>
<evidence type="ECO:0000256" key="7">
    <source>
        <dbReference type="ARBA" id="ARBA00022840"/>
    </source>
</evidence>
<protein>
    <recommendedName>
        <fullName evidence="12">CTP synthase</fullName>
        <ecNumber evidence="3">6.3.4.2</ecNumber>
    </recommendedName>
    <alternativeName>
        <fullName evidence="14">Cytidine 5'-triphosphate synthase</fullName>
    </alternativeName>
    <alternativeName>
        <fullName evidence="15">Cytidine triphosphate synthetase</fullName>
    </alternativeName>
    <alternativeName>
        <fullName evidence="13">UTP--ammonia ligase</fullName>
    </alternativeName>
</protein>
<dbReference type="GO" id="GO:0044210">
    <property type="term" value="P:'de novo' CTP biosynthetic process"/>
    <property type="evidence" value="ECO:0007669"/>
    <property type="project" value="UniProtKB-UniPathway"/>
</dbReference>
<dbReference type="GO" id="GO:0005524">
    <property type="term" value="F:ATP binding"/>
    <property type="evidence" value="ECO:0007669"/>
    <property type="project" value="UniProtKB-KW"/>
</dbReference>
<feature type="domain" description="Glutamine amidotransferase" evidence="16">
    <location>
        <begin position="311"/>
        <end position="535"/>
    </location>
</feature>
<gene>
    <name evidence="18" type="primary">pyrG</name>
    <name evidence="18" type="ORF">GCW_01080</name>
</gene>
<dbReference type="Proteomes" id="UP000018735">
    <property type="component" value="Chromosome"/>
</dbReference>
<dbReference type="NCBIfam" id="NF003792">
    <property type="entry name" value="PRK05380.1"/>
    <property type="match status" value="1"/>
</dbReference>
<evidence type="ECO:0000256" key="10">
    <source>
        <dbReference type="ARBA" id="ARBA00022975"/>
    </source>
</evidence>
<dbReference type="FunFam" id="3.40.50.300:FF:000009">
    <property type="entry name" value="CTP synthase"/>
    <property type="match status" value="1"/>
</dbReference>
<evidence type="ECO:0000313" key="19">
    <source>
        <dbReference type="Proteomes" id="UP000018735"/>
    </source>
</evidence>
<dbReference type="PANTHER" id="PTHR11550:SF0">
    <property type="entry name" value="CTP SYNTHASE-RELATED"/>
    <property type="match status" value="1"/>
</dbReference>
<dbReference type="Gene3D" id="3.40.50.300">
    <property type="entry name" value="P-loop containing nucleotide triphosphate hydrolases"/>
    <property type="match status" value="1"/>
</dbReference>
<dbReference type="SUPFAM" id="SSF52540">
    <property type="entry name" value="P-loop containing nucleoside triphosphate hydrolases"/>
    <property type="match status" value="1"/>
</dbReference>
<dbReference type="InterPro" id="IPR033828">
    <property type="entry name" value="GATase1_CTP_Synthase"/>
</dbReference>
<sequence length="540" mass="61282">MTSKKTKYIFVSGGVYSSVGKGLIVASIASIFKHQNFKINILKLDPYLNVDSGTMSPYEHGEVFVTSDGTETDLDLGYYERFLVQDLNERSSITSGKVYFSVINKERKGEYLGKTVQLIPHVTNEIKRRIALAATDENNQSYDLVFCEIGGTIGDLESLPFIEAIKQIIRENNKHDTAFIHVVPIISLSNSEQKTKPLQHSLKELNNLGINPDFLVIRSKESLDLKTKHKIASATYLNKDHIFNSVDLNNTYFLPDYLNQQKIHEKIANKLQITIDPKIKLSAWDDLAKKINNQDNLVRKIAIIGKYTQFKDAYLSLIESLNLAGYHNHVKLEIDWIESSLYDDASLEEVNHKLKDVHGVIVPGGFGSRGVEGKIKFIQVARTKKIPFLGICLGMQLACVEYARNVLGMADANSSEFNSQTTYPIFKIMNPDDLNYGGSLRLGDYLVSLKDQTLAKAIYQQDSIKRRHRHRYEFNNDYLNQFNDGEFIVSGIYLQENLVETIELKNHPFFIGCQYHPEFSSKITAAEALFDSLVKKIKML</sequence>
<comment type="catalytic activity">
    <reaction evidence="11">
        <text>UTP + L-glutamine + ATP + H2O = CTP + L-glutamate + ADP + phosphate + 2 H(+)</text>
        <dbReference type="Rhea" id="RHEA:26426"/>
        <dbReference type="ChEBI" id="CHEBI:15377"/>
        <dbReference type="ChEBI" id="CHEBI:15378"/>
        <dbReference type="ChEBI" id="CHEBI:29985"/>
        <dbReference type="ChEBI" id="CHEBI:30616"/>
        <dbReference type="ChEBI" id="CHEBI:37563"/>
        <dbReference type="ChEBI" id="CHEBI:43474"/>
        <dbReference type="ChEBI" id="CHEBI:46398"/>
        <dbReference type="ChEBI" id="CHEBI:58359"/>
        <dbReference type="ChEBI" id="CHEBI:456216"/>
        <dbReference type="EC" id="6.3.4.2"/>
    </reaction>
</comment>
<dbReference type="PANTHER" id="PTHR11550">
    <property type="entry name" value="CTP SYNTHASE"/>
    <property type="match status" value="1"/>
</dbReference>
<evidence type="ECO:0000259" key="16">
    <source>
        <dbReference type="Pfam" id="PF00117"/>
    </source>
</evidence>
<evidence type="ECO:0000256" key="4">
    <source>
        <dbReference type="ARBA" id="ARBA00022598"/>
    </source>
</evidence>
<reference evidence="18 19" key="1">
    <citation type="journal article" date="2011" name="PLoS ONE">
        <title>Core proteome of the minimal cell: comparative proteomics of three mollicute species.</title>
        <authorList>
            <person name="Fisunov G.Y."/>
            <person name="Alexeev D.G."/>
            <person name="Bazaleev N.A."/>
            <person name="Ladygina V.G."/>
            <person name="Galyamina M.A."/>
            <person name="Kondratov I.G."/>
            <person name="Zhukova N.A."/>
            <person name="Serebryakova M.V."/>
            <person name="Demina I.A."/>
            <person name="Govorun V.M."/>
        </authorList>
    </citation>
    <scope>NUCLEOTIDE SEQUENCE [LARGE SCALE GENOMIC DNA]</scope>
    <source>
        <strain evidence="18 19">S6</strain>
    </source>
</reference>
<dbReference type="InterPro" id="IPR004468">
    <property type="entry name" value="CTP_synthase"/>
</dbReference>
<dbReference type="eggNOG" id="COG0504">
    <property type="taxonomic scope" value="Bacteria"/>
</dbReference>
<dbReference type="InterPro" id="IPR029062">
    <property type="entry name" value="Class_I_gatase-like"/>
</dbReference>
<dbReference type="NCBIfam" id="TIGR00337">
    <property type="entry name" value="PyrG"/>
    <property type="match status" value="1"/>
</dbReference>
<evidence type="ECO:0000256" key="8">
    <source>
        <dbReference type="ARBA" id="ARBA00022842"/>
    </source>
</evidence>
<dbReference type="GO" id="GO:0003883">
    <property type="term" value="F:CTP synthase activity"/>
    <property type="evidence" value="ECO:0007669"/>
    <property type="project" value="UniProtKB-EC"/>
</dbReference>
<evidence type="ECO:0000256" key="3">
    <source>
        <dbReference type="ARBA" id="ARBA00012291"/>
    </source>
</evidence>
<dbReference type="SUPFAM" id="SSF52317">
    <property type="entry name" value="Class I glutamine amidotransferase-like"/>
    <property type="match status" value="1"/>
</dbReference>
<evidence type="ECO:0000256" key="12">
    <source>
        <dbReference type="ARBA" id="ARBA00070745"/>
    </source>
</evidence>
<dbReference type="PROSITE" id="PS51273">
    <property type="entry name" value="GATASE_TYPE_1"/>
    <property type="match status" value="1"/>
</dbReference>
<dbReference type="KEGG" id="mgz:GCW_01080"/>
<evidence type="ECO:0000259" key="17">
    <source>
        <dbReference type="Pfam" id="PF06418"/>
    </source>
</evidence>
<feature type="domain" description="CTP synthase N-terminal" evidence="17">
    <location>
        <begin position="7"/>
        <end position="273"/>
    </location>
</feature>
<dbReference type="GO" id="GO:0046872">
    <property type="term" value="F:metal ion binding"/>
    <property type="evidence" value="ECO:0007669"/>
    <property type="project" value="UniProtKB-KW"/>
</dbReference>
<keyword evidence="9" id="KW-0315">Glutamine amidotransferase</keyword>
<dbReference type="RefSeq" id="WP_011883946.1">
    <property type="nucleotide sequence ID" value="NC_023030.2"/>
</dbReference>
<dbReference type="AlphaFoldDB" id="A0A0F6CK76"/>
<dbReference type="HOGENOM" id="CLU_011675_5_0_14"/>
<evidence type="ECO:0000256" key="13">
    <source>
        <dbReference type="ARBA" id="ARBA00075170"/>
    </source>
</evidence>
<dbReference type="CDD" id="cd03113">
    <property type="entry name" value="CTPS_N"/>
    <property type="match status" value="1"/>
</dbReference>
<dbReference type="EMBL" id="CP006916">
    <property type="protein sequence ID" value="AHB99498.1"/>
    <property type="molecule type" value="Genomic_DNA"/>
</dbReference>
<dbReference type="GO" id="GO:0097268">
    <property type="term" value="C:cytoophidium"/>
    <property type="evidence" value="ECO:0007669"/>
    <property type="project" value="UniProtKB-ARBA"/>
</dbReference>
<dbReference type="GO" id="GO:0005829">
    <property type="term" value="C:cytosol"/>
    <property type="evidence" value="ECO:0007669"/>
    <property type="project" value="TreeGrafter"/>
</dbReference>
<evidence type="ECO:0000256" key="1">
    <source>
        <dbReference type="ARBA" id="ARBA00005171"/>
    </source>
</evidence>
<organism evidence="18 19">
    <name type="scientific">Mycoplasmoides gallisepticum S6</name>
    <dbReference type="NCBI Taxonomy" id="1006581"/>
    <lineage>
        <taxon>Bacteria</taxon>
        <taxon>Bacillati</taxon>
        <taxon>Mycoplasmatota</taxon>
        <taxon>Mycoplasmoidales</taxon>
        <taxon>Mycoplasmoidaceae</taxon>
        <taxon>Mycoplasmoides</taxon>
    </lineage>
</organism>
<dbReference type="Pfam" id="PF06418">
    <property type="entry name" value="CTP_synth_N"/>
    <property type="match status" value="1"/>
</dbReference>
<keyword evidence="8" id="KW-0460">Magnesium</keyword>
<dbReference type="InterPro" id="IPR017456">
    <property type="entry name" value="CTP_synthase_N"/>
</dbReference>
<keyword evidence="4" id="KW-0436">Ligase</keyword>
<name>A0A0F6CK76_MYCGL</name>
<dbReference type="Pfam" id="PF00117">
    <property type="entry name" value="GATase"/>
    <property type="match status" value="1"/>
</dbReference>
<dbReference type="InterPro" id="IPR027417">
    <property type="entry name" value="P-loop_NTPase"/>
</dbReference>
<dbReference type="CDD" id="cd01746">
    <property type="entry name" value="GATase1_CTP_Synthase"/>
    <property type="match status" value="1"/>
</dbReference>
<evidence type="ECO:0000256" key="14">
    <source>
        <dbReference type="ARBA" id="ARBA00079941"/>
    </source>
</evidence>
<evidence type="ECO:0000313" key="18">
    <source>
        <dbReference type="EMBL" id="AHB99498.1"/>
    </source>
</evidence>
<evidence type="ECO:0000256" key="15">
    <source>
        <dbReference type="ARBA" id="ARBA00083191"/>
    </source>
</evidence>